<dbReference type="STRING" id="4533.J3N2J3"/>
<keyword evidence="4" id="KW-0378">Hydrolase</keyword>
<dbReference type="UniPathway" id="UPA00545">
    <property type="reaction ID" value="UER00823"/>
</dbReference>
<organism evidence="8">
    <name type="scientific">Oryza brachyantha</name>
    <name type="common">malo sina</name>
    <dbReference type="NCBI Taxonomy" id="4533"/>
    <lineage>
        <taxon>Eukaryota</taxon>
        <taxon>Viridiplantae</taxon>
        <taxon>Streptophyta</taxon>
        <taxon>Embryophyta</taxon>
        <taxon>Tracheophyta</taxon>
        <taxon>Spermatophyta</taxon>
        <taxon>Magnoliopsida</taxon>
        <taxon>Liliopsida</taxon>
        <taxon>Poales</taxon>
        <taxon>Poaceae</taxon>
        <taxon>BOP clade</taxon>
        <taxon>Oryzoideae</taxon>
        <taxon>Oryzeae</taxon>
        <taxon>Oryzinae</taxon>
        <taxon>Oryza</taxon>
    </lineage>
</organism>
<protein>
    <recommendedName>
        <fullName evidence="3">pectinesterase</fullName>
        <ecNumber evidence="3">3.1.1.11</ecNumber>
    </recommendedName>
</protein>
<reference evidence="8" key="1">
    <citation type="journal article" date="2013" name="Nat. Commun.">
        <title>Whole-genome sequencing of Oryza brachyantha reveals mechanisms underlying Oryza genome evolution.</title>
        <authorList>
            <person name="Chen J."/>
            <person name="Huang Q."/>
            <person name="Gao D."/>
            <person name="Wang J."/>
            <person name="Lang Y."/>
            <person name="Liu T."/>
            <person name="Li B."/>
            <person name="Bai Z."/>
            <person name="Luis Goicoechea J."/>
            <person name="Liang C."/>
            <person name="Chen C."/>
            <person name="Zhang W."/>
            <person name="Sun S."/>
            <person name="Liao Y."/>
            <person name="Zhang X."/>
            <person name="Yang L."/>
            <person name="Song C."/>
            <person name="Wang M."/>
            <person name="Shi J."/>
            <person name="Liu G."/>
            <person name="Liu J."/>
            <person name="Zhou H."/>
            <person name="Zhou W."/>
            <person name="Yu Q."/>
            <person name="An N."/>
            <person name="Chen Y."/>
            <person name="Cai Q."/>
            <person name="Wang B."/>
            <person name="Liu B."/>
            <person name="Min J."/>
            <person name="Huang Y."/>
            <person name="Wu H."/>
            <person name="Li Z."/>
            <person name="Zhang Y."/>
            <person name="Yin Y."/>
            <person name="Song W."/>
            <person name="Jiang J."/>
            <person name="Jackson S.A."/>
            <person name="Wing R.A."/>
            <person name="Wang J."/>
            <person name="Chen M."/>
        </authorList>
    </citation>
    <scope>NUCLEOTIDE SEQUENCE [LARGE SCALE GENOMIC DNA]</scope>
    <source>
        <strain evidence="8">cv. IRGC 101232</strain>
    </source>
</reference>
<feature type="compositionally biased region" description="Basic and acidic residues" evidence="6">
    <location>
        <begin position="73"/>
        <end position="82"/>
    </location>
</feature>
<evidence type="ECO:0000313" key="9">
    <source>
        <dbReference type="Proteomes" id="UP000006038"/>
    </source>
</evidence>
<feature type="region of interest" description="Disordered" evidence="6">
    <location>
        <begin position="1"/>
        <end position="48"/>
    </location>
</feature>
<sequence>MKRKRTTNDTPTRDQPSAQSGQIEPHIPPNPIPHSHSAVADISGPRSRASRLPVSVFDAYKFRLFLNQPTNQARRESPRASEKNPAAPIHPPSMAQQQPRRVLRVAPPGRGGARAEAEGEAVFPTVQAAGDAVPLGNAVRTVIRLAPGVYREPVYVAKTRNLVTLAGTSPESTVITWDNTATRIKHAQSSRVIGTGTFGCGTVIVEGEDFIAENVTFENSAPQGSGQAVALRVTADRCAFYNCRFLGWQDTLYLHYGKQYLRDCYIEGNCDFIFGNSIALLEHCHIHCKSVGYITAHSRKSSSETTGYVFLRCIITGNGDAGYMFLGRPWGPFGRVVFAHTFMDRCIKPAGWHNWDRSENERTACFFEYRCSGPGSRPSNRVSWCRQLLDVEVENFLAHTFIDPDLDRPWLLQMMAIKIPASA</sequence>
<dbReference type="eggNOG" id="ENOG502QVK0">
    <property type="taxonomic scope" value="Eukaryota"/>
</dbReference>
<comment type="similarity">
    <text evidence="2">Belongs to the pectinesterase family.</text>
</comment>
<dbReference type="FunFam" id="2.160.20.10:FF:000030">
    <property type="entry name" value="Pectinesterase"/>
    <property type="match status" value="1"/>
</dbReference>
<dbReference type="GO" id="GO:0045490">
    <property type="term" value="P:pectin catabolic process"/>
    <property type="evidence" value="ECO:0007669"/>
    <property type="project" value="UniProtKB-UniPathway"/>
</dbReference>
<evidence type="ECO:0000256" key="4">
    <source>
        <dbReference type="ARBA" id="ARBA00022801"/>
    </source>
</evidence>
<dbReference type="HOGENOM" id="CLU_012243_3_1_1"/>
<dbReference type="Gene3D" id="2.160.20.10">
    <property type="entry name" value="Single-stranded right-handed beta-helix, Pectin lyase-like"/>
    <property type="match status" value="1"/>
</dbReference>
<keyword evidence="9" id="KW-1185">Reference proteome</keyword>
<dbReference type="PANTHER" id="PTHR31321">
    <property type="entry name" value="ACYL-COA THIOESTER HYDROLASE YBHC-RELATED"/>
    <property type="match status" value="1"/>
</dbReference>
<comment type="pathway">
    <text evidence="1">Glycan metabolism; pectin degradation; 2-dehydro-3-deoxy-D-gluconate from pectin: step 1/5.</text>
</comment>
<dbReference type="SUPFAM" id="SSF51126">
    <property type="entry name" value="Pectin lyase-like"/>
    <property type="match status" value="1"/>
</dbReference>
<dbReference type="GO" id="GO:0030599">
    <property type="term" value="F:pectinesterase activity"/>
    <property type="evidence" value="ECO:0007669"/>
    <property type="project" value="UniProtKB-EC"/>
</dbReference>
<dbReference type="GO" id="GO:0042545">
    <property type="term" value="P:cell wall modification"/>
    <property type="evidence" value="ECO:0007669"/>
    <property type="project" value="InterPro"/>
</dbReference>
<evidence type="ECO:0000256" key="6">
    <source>
        <dbReference type="SAM" id="MobiDB-lite"/>
    </source>
</evidence>
<reference evidence="8" key="2">
    <citation type="submission" date="2013-04" db="UniProtKB">
        <authorList>
            <consortium name="EnsemblPlants"/>
        </authorList>
    </citation>
    <scope>IDENTIFICATION</scope>
</reference>
<evidence type="ECO:0000259" key="7">
    <source>
        <dbReference type="Pfam" id="PF01095"/>
    </source>
</evidence>
<dbReference type="InterPro" id="IPR000070">
    <property type="entry name" value="Pectinesterase_cat"/>
</dbReference>
<dbReference type="InterPro" id="IPR012334">
    <property type="entry name" value="Pectin_lyas_fold"/>
</dbReference>
<evidence type="ECO:0000313" key="8">
    <source>
        <dbReference type="EnsemblPlants" id="OB10G17410.1"/>
    </source>
</evidence>
<evidence type="ECO:0000256" key="3">
    <source>
        <dbReference type="ARBA" id="ARBA00013229"/>
    </source>
</evidence>
<feature type="region of interest" description="Disordered" evidence="6">
    <location>
        <begin position="68"/>
        <end position="101"/>
    </location>
</feature>
<dbReference type="AlphaFoldDB" id="J3N2J3"/>
<feature type="compositionally biased region" description="Polar residues" evidence="6">
    <location>
        <begin position="8"/>
        <end position="22"/>
    </location>
</feature>
<name>J3N2J3_ORYBR</name>
<dbReference type="InterPro" id="IPR011050">
    <property type="entry name" value="Pectin_lyase_fold/virulence"/>
</dbReference>
<dbReference type="Proteomes" id="UP000006038">
    <property type="component" value="Chromosome 10"/>
</dbReference>
<evidence type="ECO:0000256" key="2">
    <source>
        <dbReference type="ARBA" id="ARBA00008891"/>
    </source>
</evidence>
<dbReference type="EC" id="3.1.1.11" evidence="3"/>
<keyword evidence="5" id="KW-0063">Aspartyl esterase</keyword>
<dbReference type="Gramene" id="OB10G17410.1">
    <property type="protein sequence ID" value="OB10G17410.1"/>
    <property type="gene ID" value="OB10G17410"/>
</dbReference>
<proteinExistence type="inferred from homology"/>
<dbReference type="Pfam" id="PF01095">
    <property type="entry name" value="Pectinesterase"/>
    <property type="match status" value="1"/>
</dbReference>
<dbReference type="PANTHER" id="PTHR31321:SF12">
    <property type="entry name" value="PECTINESTERASE 31"/>
    <property type="match status" value="1"/>
</dbReference>
<dbReference type="EnsemblPlants" id="OB10G17410.1">
    <property type="protein sequence ID" value="OB10G17410.1"/>
    <property type="gene ID" value="OB10G17410"/>
</dbReference>
<feature type="domain" description="Pectinesterase catalytic" evidence="7">
    <location>
        <begin position="118"/>
        <end position="403"/>
    </location>
</feature>
<dbReference type="OMA" id="WDRSENE"/>
<evidence type="ECO:0000256" key="1">
    <source>
        <dbReference type="ARBA" id="ARBA00005184"/>
    </source>
</evidence>
<evidence type="ECO:0000256" key="5">
    <source>
        <dbReference type="ARBA" id="ARBA00023085"/>
    </source>
</evidence>
<accession>J3N2J3</accession>